<sequence>MKTGRIVLVTFVIMCCLASAALADTSNVLADKQKVKTFLTADKDKKTSFYTAKWGDTFKNCRGNDVSVKVVAAAVRQSASSYSYVWRDIYTRTSQTDLMVELYIDSKKVLLVENPERTGIAFDHILPGGESLEVVVDGSEYSTSMTFDVRVVSDAPSLESMCGL</sequence>
<evidence type="ECO:0000313" key="3">
    <source>
        <dbReference type="Proteomes" id="UP000438699"/>
    </source>
</evidence>
<keyword evidence="3" id="KW-1185">Reference proteome</keyword>
<reference evidence="2 3" key="1">
    <citation type="journal article" date="2017" name="Int. J. Syst. Evol. Microbiol.">
        <title>Desulfovibrio senegalensis sp. nov., a mesophilic sulfate reducer isolated from marine sediment.</title>
        <authorList>
            <person name="Thioye A."/>
            <person name="Gam Z.B.A."/>
            <person name="Mbengue M."/>
            <person name="Cayol J.L."/>
            <person name="Joseph-Bartoli M."/>
            <person name="Toure-Kane C."/>
            <person name="Labat M."/>
        </authorList>
    </citation>
    <scope>NUCLEOTIDE SEQUENCE [LARGE SCALE GENOMIC DNA]</scope>
    <source>
        <strain evidence="2 3">DSM 101509</strain>
    </source>
</reference>
<feature type="chain" id="PRO_5026777657" evidence="1">
    <location>
        <begin position="24"/>
        <end position="164"/>
    </location>
</feature>
<proteinExistence type="predicted"/>
<keyword evidence="1" id="KW-0732">Signal</keyword>
<evidence type="ECO:0000313" key="2">
    <source>
        <dbReference type="EMBL" id="KAB1442364.1"/>
    </source>
</evidence>
<protein>
    <submittedName>
        <fullName evidence="2">Uncharacterized protein</fullName>
    </submittedName>
</protein>
<organism evidence="2 3">
    <name type="scientific">Pseudodesulfovibrio senegalensis</name>
    <dbReference type="NCBI Taxonomy" id="1721087"/>
    <lineage>
        <taxon>Bacteria</taxon>
        <taxon>Pseudomonadati</taxon>
        <taxon>Thermodesulfobacteriota</taxon>
        <taxon>Desulfovibrionia</taxon>
        <taxon>Desulfovibrionales</taxon>
        <taxon>Desulfovibrionaceae</taxon>
    </lineage>
</organism>
<dbReference type="RefSeq" id="WP_151150585.1">
    <property type="nucleotide sequence ID" value="NZ_WAIE01000002.1"/>
</dbReference>
<dbReference type="AlphaFoldDB" id="A0A6N6N558"/>
<dbReference type="EMBL" id="WAIE01000002">
    <property type="protein sequence ID" value="KAB1442364.1"/>
    <property type="molecule type" value="Genomic_DNA"/>
</dbReference>
<comment type="caution">
    <text evidence="2">The sequence shown here is derived from an EMBL/GenBank/DDBJ whole genome shotgun (WGS) entry which is preliminary data.</text>
</comment>
<gene>
    <name evidence="2" type="ORF">F8A88_07920</name>
</gene>
<accession>A0A6N6N558</accession>
<evidence type="ECO:0000256" key="1">
    <source>
        <dbReference type="SAM" id="SignalP"/>
    </source>
</evidence>
<dbReference type="Proteomes" id="UP000438699">
    <property type="component" value="Unassembled WGS sequence"/>
</dbReference>
<feature type="signal peptide" evidence="1">
    <location>
        <begin position="1"/>
        <end position="23"/>
    </location>
</feature>
<name>A0A6N6N558_9BACT</name>